<dbReference type="Proteomes" id="UP001178508">
    <property type="component" value="Chromosome 20"/>
</dbReference>
<keyword evidence="2" id="KW-1185">Reference proteome</keyword>
<protein>
    <submittedName>
        <fullName evidence="1">Uncharacterized protein</fullName>
    </submittedName>
</protein>
<evidence type="ECO:0000313" key="2">
    <source>
        <dbReference type="Proteomes" id="UP001178508"/>
    </source>
</evidence>
<reference evidence="1" key="1">
    <citation type="submission" date="2023-08" db="EMBL/GenBank/DDBJ databases">
        <authorList>
            <person name="Alioto T."/>
            <person name="Alioto T."/>
            <person name="Gomez Garrido J."/>
        </authorList>
    </citation>
    <scope>NUCLEOTIDE SEQUENCE</scope>
</reference>
<organism evidence="1 2">
    <name type="scientific">Xyrichtys novacula</name>
    <name type="common">Pearly razorfish</name>
    <name type="synonym">Hemipteronotus novacula</name>
    <dbReference type="NCBI Taxonomy" id="13765"/>
    <lineage>
        <taxon>Eukaryota</taxon>
        <taxon>Metazoa</taxon>
        <taxon>Chordata</taxon>
        <taxon>Craniata</taxon>
        <taxon>Vertebrata</taxon>
        <taxon>Euteleostomi</taxon>
        <taxon>Actinopterygii</taxon>
        <taxon>Neopterygii</taxon>
        <taxon>Teleostei</taxon>
        <taxon>Neoteleostei</taxon>
        <taxon>Acanthomorphata</taxon>
        <taxon>Eupercaria</taxon>
        <taxon>Labriformes</taxon>
        <taxon>Labridae</taxon>
        <taxon>Xyrichtys</taxon>
    </lineage>
</organism>
<gene>
    <name evidence="1" type="ORF">XNOV1_A017682</name>
</gene>
<sequence>MKLFSKSTVRSRSGVAACKYVYHKFKNKNFRNHSTESYLNILILTFITCRSERFVFMFPVPTPEDLRSDWTMTVNGLSALRALGRFHCGLHEFSVFVLIFFFTQRFGCRRLI</sequence>
<evidence type="ECO:0000313" key="1">
    <source>
        <dbReference type="EMBL" id="CAJ1081586.1"/>
    </source>
</evidence>
<name>A0AAV1H995_XYRNO</name>
<accession>A0AAV1H995</accession>
<dbReference type="EMBL" id="OY660883">
    <property type="protein sequence ID" value="CAJ1081586.1"/>
    <property type="molecule type" value="Genomic_DNA"/>
</dbReference>
<dbReference type="AlphaFoldDB" id="A0AAV1H995"/>
<proteinExistence type="predicted"/>